<feature type="region of interest" description="Disordered" evidence="2">
    <location>
        <begin position="1399"/>
        <end position="1483"/>
    </location>
</feature>
<feature type="region of interest" description="Disordered" evidence="2">
    <location>
        <begin position="1237"/>
        <end position="1283"/>
    </location>
</feature>
<feature type="region of interest" description="Disordered" evidence="2">
    <location>
        <begin position="82"/>
        <end position="104"/>
    </location>
</feature>
<feature type="compositionally biased region" description="Polar residues" evidence="2">
    <location>
        <begin position="1111"/>
        <end position="1132"/>
    </location>
</feature>
<sequence>MSSLLRQPLLQSVRIACFGVKNVAQPIPRVLVRSYSYRSYLRAKTAGRHHLFKIPKIPEIPNWTSILVIDCKRTGSTSTMQNYDDLDIEGRNPSHLSEEEREKEEFDRRRLMRSSVTSEDGILRPVYSKTDEGDIWCHICNISLFGAQKLLRHNISSLHRIKLDEWPYPVSLWSKKEPIKSNLQGQINISDSLAPGEPAPPGMEDQVNRITSIQVSLDRHQSSPLVGLEYLLEIIDNDSPEPSYKCVLCEKRGDPRTVMAHITSYNHRMTYLHRHFPTISRAITDLPRTANYKRGANEISILVAKKIQEKFGRLQPQLVDKGQYEKNKTQYTKNCVQDYHFRETPELTFMEVYDVRWVTNFEEKMAEITSESNKKDNAANENIHEEKTTKKEESKLDKAFPKKIEPDTTKTEMKIRILTKDKINRKSEKDDKKIRPSDDTKSLSSLSSISSSPSPTRSRSRSCSRSRRRQSSRDRLRHRSNKIRNPRSRSRSRSTEPLRERDKWDKFREQIRRAEETLDRSLKFHEKNPEKHPSYPDEWKKFWNRRYKELQADGQDPSKHDFKPEWIDFWNKRMREIHNEQLASRKEDIRKRLELPEDKPPEIKHWSSSTATTTTTSSSSSSSRKTEKIVKPIETTKRSKIHIESDDDDVEYVGTKTIKPERIERIERLPPPPPTDRQDRFDYERHPRDDPREYYSYTRTRPPSYRNYYQRGGGNMSRPPPQSSSRHYSHQYTIKEKSPSPILNEDNILKEDLEIVGLLRLLTALEGQLGSLGPKVVTLLSRALAAEKVKPNSAEELLDDEDVNVLFETVKEKLKGQLFAGMIEKMAIAPTKSAIQNIAQLLHKATEDKKKKQQLKEEEEKRQKQAEMAKSLAAFAARTTIPYSRTIDLPPIRSEPVSVPGIGSVDKIAIAQQIAAALLAQGRDNVSQDELETLINAVVGMAEASKHSDKPITAASFVKSLTDNNNEQVHETTNNTIIEQPKVSPLPPPPQQQQQIVPTPAVVVAQPVIPLISPPIIIKQREPTPPPPPPQKIIDPIEAHAARMENLTDNDLKDLLQNFKDLGTDEQHGLINFLKKLEASDPERVEKLRGFVNLGGGNNSTTSNNNKRRSISPQSDVEYISTKSRQSVSPFSTRKGGHNPSDDEHSKWKPKLDMFADEEEEEDRERRQQQQRKQLQLQQQQQQQKQQQQQQTKQQLNKNRYDDDKKRGRIELSDDDDDDDDYSFEDIYKAANKNVVDSEKAKNKRISRSKSFSRSWSRSRSRSISPPKNNSNNNNNKRNDDSMGMLSETNRLIETLMVNLPNKYVIKSHNNTSKPTSNISRNNDVPPPGSTIVSMPPPSFQNPPSYQNQNIQLTQPPPQQQQQQDVTYPGPLGQHQFAAYQQQNSQQFNSNSNYMNMGLNNGYGNYNQNNYNQGLNTNQQYLQPPPNYVPPPQMFSGGNNNQYGGQQGQLTQGPPSGPPPVGYPQQTQYPNYSQQQQQQQRFY</sequence>
<gene>
    <name evidence="3" type="ORF">HCN44_006850</name>
</gene>
<feature type="compositionally biased region" description="Polar residues" evidence="2">
    <location>
        <begin position="1308"/>
        <end position="1323"/>
    </location>
</feature>
<feature type="compositionally biased region" description="Low complexity" evidence="2">
    <location>
        <begin position="1347"/>
        <end position="1364"/>
    </location>
</feature>
<feature type="region of interest" description="Disordered" evidence="2">
    <location>
        <begin position="593"/>
        <end position="633"/>
    </location>
</feature>
<feature type="region of interest" description="Disordered" evidence="2">
    <location>
        <begin position="368"/>
        <end position="501"/>
    </location>
</feature>
<feature type="compositionally biased region" description="Low complexity" evidence="2">
    <location>
        <begin position="442"/>
        <end position="457"/>
    </location>
</feature>
<feature type="compositionally biased region" description="Basic and acidic residues" evidence="2">
    <location>
        <begin position="624"/>
        <end position="633"/>
    </location>
</feature>
<feature type="compositionally biased region" description="Basic and acidic residues" evidence="2">
    <location>
        <begin position="1199"/>
        <end position="1212"/>
    </location>
</feature>
<feature type="compositionally biased region" description="Low complexity" evidence="2">
    <location>
        <begin position="1249"/>
        <end position="1276"/>
    </location>
</feature>
<feature type="compositionally biased region" description="Basic and acidic residues" evidence="2">
    <location>
        <begin position="676"/>
        <end position="693"/>
    </location>
</feature>
<keyword evidence="1" id="KW-0175">Coiled coil</keyword>
<feature type="compositionally biased region" description="Polar residues" evidence="2">
    <location>
        <begin position="723"/>
        <end position="732"/>
    </location>
</feature>
<feature type="compositionally biased region" description="Basic and acidic residues" evidence="2">
    <location>
        <begin position="368"/>
        <end position="441"/>
    </location>
</feature>
<feature type="compositionally biased region" description="Low complexity" evidence="2">
    <location>
        <begin position="1399"/>
        <end position="1422"/>
    </location>
</feature>
<feature type="compositionally biased region" description="Pro residues" evidence="2">
    <location>
        <begin position="1325"/>
        <end position="1341"/>
    </location>
</feature>
<feature type="region of interest" description="Disordered" evidence="2">
    <location>
        <begin position="661"/>
        <end position="739"/>
    </location>
</feature>
<accession>A0A834XY76</accession>
<feature type="compositionally biased region" description="Pro residues" evidence="2">
    <location>
        <begin position="1423"/>
        <end position="1433"/>
    </location>
</feature>
<evidence type="ECO:0000256" key="1">
    <source>
        <dbReference type="SAM" id="Coils"/>
    </source>
</evidence>
<feature type="compositionally biased region" description="Basic and acidic residues" evidence="2">
    <location>
        <begin position="593"/>
        <end position="605"/>
    </location>
</feature>
<feature type="region of interest" description="Disordered" evidence="2">
    <location>
        <begin position="1091"/>
        <end position="1221"/>
    </location>
</feature>
<feature type="compositionally biased region" description="Low complexity" evidence="2">
    <location>
        <begin position="607"/>
        <end position="623"/>
    </location>
</feature>
<organism evidence="3 4">
    <name type="scientific">Aphidius gifuensis</name>
    <name type="common">Parasitoid wasp</name>
    <dbReference type="NCBI Taxonomy" id="684658"/>
    <lineage>
        <taxon>Eukaryota</taxon>
        <taxon>Metazoa</taxon>
        <taxon>Ecdysozoa</taxon>
        <taxon>Arthropoda</taxon>
        <taxon>Hexapoda</taxon>
        <taxon>Insecta</taxon>
        <taxon>Pterygota</taxon>
        <taxon>Neoptera</taxon>
        <taxon>Endopterygota</taxon>
        <taxon>Hymenoptera</taxon>
        <taxon>Apocrita</taxon>
        <taxon>Ichneumonoidea</taxon>
        <taxon>Braconidae</taxon>
        <taxon>Aphidiinae</taxon>
        <taxon>Aphidius</taxon>
    </lineage>
</organism>
<feature type="region of interest" description="Disordered" evidence="2">
    <location>
        <begin position="1307"/>
        <end position="1372"/>
    </location>
</feature>
<name>A0A834XY76_APHGI</name>
<proteinExistence type="predicted"/>
<evidence type="ECO:0000256" key="2">
    <source>
        <dbReference type="SAM" id="MobiDB-lite"/>
    </source>
</evidence>
<reference evidence="3 4" key="1">
    <citation type="submission" date="2020-08" db="EMBL/GenBank/DDBJ databases">
        <title>Aphidius gifuensis genome sequencing and assembly.</title>
        <authorList>
            <person name="Du Z."/>
        </authorList>
    </citation>
    <scope>NUCLEOTIDE SEQUENCE [LARGE SCALE GENOMIC DNA]</scope>
    <source>
        <strain evidence="3">YNYX2018</strain>
        <tissue evidence="3">Adults</tissue>
    </source>
</reference>
<comment type="caution">
    <text evidence="3">The sequence shown here is derived from an EMBL/GenBank/DDBJ whole genome shotgun (WGS) entry which is preliminary data.</text>
</comment>
<dbReference type="Proteomes" id="UP000639338">
    <property type="component" value="Unassembled WGS sequence"/>
</dbReference>
<feature type="compositionally biased region" description="Low complexity" evidence="2">
    <location>
        <begin position="1463"/>
        <end position="1483"/>
    </location>
</feature>
<feature type="compositionally biased region" description="Basic and acidic residues" evidence="2">
    <location>
        <begin position="1140"/>
        <end position="1154"/>
    </location>
</feature>
<protein>
    <submittedName>
        <fullName evidence="3">Uncharacterized protein</fullName>
    </submittedName>
</protein>
<feature type="compositionally biased region" description="Low complexity" evidence="2">
    <location>
        <begin position="1437"/>
        <end position="1454"/>
    </location>
</feature>
<feature type="compositionally biased region" description="Low complexity" evidence="2">
    <location>
        <begin position="1171"/>
        <end position="1196"/>
    </location>
</feature>
<feature type="compositionally biased region" description="Basic residues" evidence="2">
    <location>
        <begin position="458"/>
        <end position="492"/>
    </location>
</feature>
<evidence type="ECO:0000313" key="3">
    <source>
        <dbReference type="EMBL" id="KAF7995743.1"/>
    </source>
</evidence>
<feature type="compositionally biased region" description="Basic and acidic residues" evidence="2">
    <location>
        <begin position="88"/>
        <end position="104"/>
    </location>
</feature>
<dbReference type="OrthoDB" id="5877502at2759"/>
<evidence type="ECO:0000313" key="4">
    <source>
        <dbReference type="Proteomes" id="UP000639338"/>
    </source>
</evidence>
<dbReference type="EMBL" id="JACMRX010000002">
    <property type="protein sequence ID" value="KAF7995743.1"/>
    <property type="molecule type" value="Genomic_DNA"/>
</dbReference>
<keyword evidence="4" id="KW-1185">Reference proteome</keyword>
<feature type="coiled-coil region" evidence="1">
    <location>
        <begin position="838"/>
        <end position="872"/>
    </location>
</feature>